<feature type="transmembrane region" description="Helical" evidence="2">
    <location>
        <begin position="12"/>
        <end position="33"/>
    </location>
</feature>
<feature type="transmembrane region" description="Helical" evidence="2">
    <location>
        <begin position="39"/>
        <end position="62"/>
    </location>
</feature>
<evidence type="ECO:0000313" key="4">
    <source>
        <dbReference type="Proteomes" id="UP000273822"/>
    </source>
</evidence>
<name>A0A3G2KHU6_9CAUD</name>
<dbReference type="Proteomes" id="UP000273822">
    <property type="component" value="Segment"/>
</dbReference>
<reference evidence="4" key="1">
    <citation type="submission" date="2018-09" db="EMBL/GenBank/DDBJ databases">
        <authorList>
            <person name="Rimple P.A."/>
            <person name="Stoner T.H."/>
            <person name="Garlena R.A."/>
            <person name="Russell D.A."/>
            <person name="Pope W.H."/>
            <person name="Jacobs-Sera D."/>
            <person name="Hatfull G.F."/>
        </authorList>
    </citation>
    <scope>NUCLEOTIDE SEQUENCE [LARGE SCALE GENOMIC DNA]</scope>
</reference>
<evidence type="ECO:0000256" key="1">
    <source>
        <dbReference type="SAM" id="MobiDB-lite"/>
    </source>
</evidence>
<accession>A0A3G2KHU6</accession>
<proteinExistence type="predicted"/>
<protein>
    <submittedName>
        <fullName evidence="3">Membrane protein</fullName>
    </submittedName>
</protein>
<dbReference type="EMBL" id="MH834619">
    <property type="protein sequence ID" value="AYN58549.1"/>
    <property type="molecule type" value="Genomic_DNA"/>
</dbReference>
<organism evidence="3 4">
    <name type="scientific">Arthrobacter phage Maureen</name>
    <dbReference type="NCBI Taxonomy" id="2419961"/>
    <lineage>
        <taxon>Viruses</taxon>
        <taxon>Duplodnaviria</taxon>
        <taxon>Heunggongvirae</taxon>
        <taxon>Uroviricota</taxon>
        <taxon>Caudoviricetes</taxon>
        <taxon>Casidaviridae</taxon>
        <taxon>Liebevirus</taxon>
        <taxon>Liebevirus liebe</taxon>
        <taxon>Arthrobacter virus Liebe</taxon>
    </lineage>
</organism>
<feature type="region of interest" description="Disordered" evidence="1">
    <location>
        <begin position="109"/>
        <end position="128"/>
    </location>
</feature>
<keyword evidence="2" id="KW-1133">Transmembrane helix</keyword>
<gene>
    <name evidence="3" type="primary">68</name>
    <name evidence="3" type="ORF">PBI_MAUREEN_68</name>
</gene>
<evidence type="ECO:0000313" key="3">
    <source>
        <dbReference type="EMBL" id="AYN58549.1"/>
    </source>
</evidence>
<evidence type="ECO:0000256" key="2">
    <source>
        <dbReference type="SAM" id="Phobius"/>
    </source>
</evidence>
<keyword evidence="2" id="KW-0472">Membrane</keyword>
<sequence>MASTNNPVSPKVTAGASWAAVASLVLTVLTAITPEMLAFLGPWAALAYGVVVGASAALGGYLKSDPVRAVGVAVLDVKDRMVAMPAALPAAPDAPHAVAPVVIAEDIDAPRVDGPRHAAPTQGDQPGA</sequence>
<keyword evidence="2" id="KW-0812">Transmembrane</keyword>